<feature type="region of interest" description="Disordered" evidence="1">
    <location>
        <begin position="1"/>
        <end position="31"/>
    </location>
</feature>
<name>V6M5I2_9BACL</name>
<accession>V6M5I2</accession>
<keyword evidence="3" id="KW-1185">Reference proteome</keyword>
<evidence type="ECO:0000256" key="1">
    <source>
        <dbReference type="SAM" id="MobiDB-lite"/>
    </source>
</evidence>
<dbReference type="PATRIC" id="fig|1408254.3.peg.3378"/>
<reference evidence="2 3" key="1">
    <citation type="journal article" date="2014" name="Genome Announc.">
        <title>Draft Genome Sequence of Brevibacillus panacihumi Strain W25, a Halotolerant Hydrocarbon-Degrading Bacterium.</title>
        <authorList>
            <person name="Wang X."/>
            <person name="Jin D."/>
            <person name="Zhou L."/>
            <person name="Wu L."/>
            <person name="An W."/>
            <person name="Chen Y."/>
            <person name="Zhao L."/>
        </authorList>
    </citation>
    <scope>NUCLEOTIDE SEQUENCE [LARGE SCALE GENOMIC DNA]</scope>
    <source>
        <strain evidence="2 3">W25</strain>
    </source>
</reference>
<dbReference type="Proteomes" id="UP000017973">
    <property type="component" value="Unassembled WGS sequence"/>
</dbReference>
<dbReference type="EMBL" id="AYJU01000017">
    <property type="protein sequence ID" value="EST53834.1"/>
    <property type="molecule type" value="Genomic_DNA"/>
</dbReference>
<comment type="caution">
    <text evidence="2">The sequence shown here is derived from an EMBL/GenBank/DDBJ whole genome shotgun (WGS) entry which is preliminary data.</text>
</comment>
<dbReference type="HOGENOM" id="CLU_220216_0_0_9"/>
<evidence type="ECO:0000313" key="2">
    <source>
        <dbReference type="EMBL" id="EST53834.1"/>
    </source>
</evidence>
<proteinExistence type="predicted"/>
<dbReference type="AlphaFoldDB" id="V6M5I2"/>
<protein>
    <submittedName>
        <fullName evidence="2">Uncharacterized protein</fullName>
    </submittedName>
</protein>
<evidence type="ECO:0000313" key="3">
    <source>
        <dbReference type="Proteomes" id="UP000017973"/>
    </source>
</evidence>
<organism evidence="2 3">
    <name type="scientific">Brevibacillus panacihumi W25</name>
    <dbReference type="NCBI Taxonomy" id="1408254"/>
    <lineage>
        <taxon>Bacteria</taxon>
        <taxon>Bacillati</taxon>
        <taxon>Bacillota</taxon>
        <taxon>Bacilli</taxon>
        <taxon>Bacillales</taxon>
        <taxon>Paenibacillaceae</taxon>
        <taxon>Brevibacillus</taxon>
    </lineage>
</organism>
<sequence length="31" mass="3389">MVEEKGEKSEGIWDLDLGATQKAEHAFSGQP</sequence>
<feature type="compositionally biased region" description="Basic and acidic residues" evidence="1">
    <location>
        <begin position="1"/>
        <end position="11"/>
    </location>
</feature>
<gene>
    <name evidence="2" type="ORF">T458_17155</name>
</gene>